<dbReference type="KEGG" id="bmy:BM_BM14746"/>
<dbReference type="AlphaFoldDB" id="A0A0J9XNX1"/>
<reference evidence="4" key="4">
    <citation type="submission" date="2019-12" db="UniProtKB">
        <authorList>
            <consortium name="WormBaseParasite"/>
        </authorList>
    </citation>
    <scope>IDENTIFICATION</scope>
</reference>
<evidence type="ECO:0000313" key="5">
    <source>
        <dbReference type="WormBase" id="Bm14746"/>
    </source>
</evidence>
<proteinExistence type="predicted"/>
<accession>A0A0J9XNX1</accession>
<dbReference type="EMBL" id="LN856662">
    <property type="protein sequence ID" value="CDP91981.1"/>
    <property type="molecule type" value="Genomic_DNA"/>
</dbReference>
<evidence type="ECO:0000313" key="1">
    <source>
        <dbReference type="EMBL" id="CDP91981.1"/>
    </source>
</evidence>
<organism evidence="1">
    <name type="scientific">Brugia malayi</name>
    <name type="common">Filarial nematode worm</name>
    <dbReference type="NCBI Taxonomy" id="6279"/>
    <lineage>
        <taxon>Eukaryota</taxon>
        <taxon>Metazoa</taxon>
        <taxon>Ecdysozoa</taxon>
        <taxon>Nematoda</taxon>
        <taxon>Chromadorea</taxon>
        <taxon>Rhabditida</taxon>
        <taxon>Spirurina</taxon>
        <taxon>Spiruromorpha</taxon>
        <taxon>Filarioidea</taxon>
        <taxon>Onchocercidae</taxon>
        <taxon>Brugia</taxon>
    </lineage>
</organism>
<accession>A0A4E9FTK0</accession>
<evidence type="ECO:0000313" key="2">
    <source>
        <dbReference type="EMBL" id="VIP00119.1"/>
    </source>
</evidence>
<sequence>MFFHNLFELSVSSNIPNDSSPTVACFTDEDTLELFYEQKMTCKRFIEYLISLQSRMPVECFFISL</sequence>
<dbReference type="CTD" id="66058158"/>
<dbReference type="OrthoDB" id="5820935at2759"/>
<name>A0A0J9XNX1_BRUMA</name>
<gene>
    <name evidence="1 4 5" type="ORF">Bm14746</name>
    <name evidence="2" type="ORF">BM_BM14746</name>
    <name evidence="1" type="ORF">BM_Bm14746</name>
</gene>
<reference evidence="1" key="2">
    <citation type="submission" date="2012-12" db="EMBL/GenBank/DDBJ databases">
        <authorList>
            <person name="Gao Y.W."/>
            <person name="Fan S.T."/>
            <person name="Sun H.T."/>
            <person name="Wang Z."/>
            <person name="Gao X.L."/>
            <person name="Li Y.G."/>
            <person name="Wang T.C."/>
            <person name="Zhang K."/>
            <person name="Xu W.W."/>
            <person name="Yu Z.J."/>
            <person name="Xia X.Z."/>
        </authorList>
    </citation>
    <scope>NUCLEOTIDE SEQUENCE</scope>
    <source>
        <strain evidence="1">FR3</strain>
    </source>
</reference>
<dbReference type="Proteomes" id="UP000006672">
    <property type="component" value="Unassembled WGS sequence"/>
</dbReference>
<dbReference type="EMBL" id="CAAKNF010000013">
    <property type="protein sequence ID" value="VIP00119.1"/>
    <property type="molecule type" value="Genomic_DNA"/>
</dbReference>
<keyword evidence="3" id="KW-1185">Reference proteome</keyword>
<protein>
    <submittedName>
        <fullName evidence="1 4">Bm14746</fullName>
    </submittedName>
</protein>
<reference evidence="2" key="3">
    <citation type="submission" date="2019-04" db="EMBL/GenBank/DDBJ databases">
        <authorList>
            <person name="Howe K."/>
            <person name="Paulini M."/>
            <person name="Williams G."/>
        </authorList>
    </citation>
    <scope>NUCLEOTIDE SEQUENCE [LARGE SCALE GENOMIC DNA]</scope>
    <source>
        <strain evidence="2">FR3</strain>
    </source>
</reference>
<dbReference type="GeneID" id="66058158"/>
<evidence type="ECO:0000313" key="3">
    <source>
        <dbReference type="Proteomes" id="UP000006672"/>
    </source>
</evidence>
<evidence type="ECO:0000313" key="4">
    <source>
        <dbReference type="WBParaSite" id="Bm14746.1"/>
    </source>
</evidence>
<dbReference type="WBParaSite" id="Bm14746.1">
    <property type="protein sequence ID" value="Bm14746.1"/>
    <property type="gene ID" value="WBGene00234931"/>
</dbReference>
<reference evidence="1 3" key="1">
    <citation type="journal article" date="2007" name="Science">
        <title>Draft genome of the filarial nematode parasite Brugia malayi.</title>
        <authorList>
            <person name="Ghedin E."/>
            <person name="Wang S."/>
            <person name="Spiro D."/>
            <person name="Caler E."/>
            <person name="Zhao Q."/>
            <person name="Crabtree J."/>
            <person name="Allen J.E."/>
            <person name="Delcher A.L."/>
            <person name="Guiliano D.B."/>
            <person name="Miranda-Saavedra D."/>
            <person name="Angiuoli S.V."/>
            <person name="Creasy T."/>
            <person name="Amedeo P."/>
            <person name="Haas B."/>
            <person name="El-Sayed N.M."/>
            <person name="Wortman J.R."/>
            <person name="Feldblyum T."/>
            <person name="Tallon L."/>
            <person name="Schatz M."/>
            <person name="Shumway M."/>
            <person name="Koo H."/>
            <person name="Salzberg S.L."/>
            <person name="Schobel S."/>
            <person name="Pertea M."/>
            <person name="Pop M."/>
            <person name="White O."/>
            <person name="Barton G.J."/>
            <person name="Carlow C.K."/>
            <person name="Crawford M.J."/>
            <person name="Daub J."/>
            <person name="Dimmic M.W."/>
            <person name="Estes C.F."/>
            <person name="Foster J.M."/>
            <person name="Ganatra M."/>
            <person name="Gregory W.F."/>
            <person name="Johnson N.M."/>
            <person name="Jin J."/>
            <person name="Komuniecki R."/>
            <person name="Korf I."/>
            <person name="Kumar S."/>
            <person name="Laney S."/>
            <person name="Li B.W."/>
            <person name="Li W."/>
            <person name="Lindblom T.H."/>
            <person name="Lustigman S."/>
            <person name="Ma D."/>
            <person name="Maina C.V."/>
            <person name="Martin D.M."/>
            <person name="McCarter J.P."/>
            <person name="McReynolds L."/>
            <person name="Mitreva M."/>
            <person name="Nutman T.B."/>
            <person name="Parkinson J."/>
            <person name="Peregrin-Alvarez J.M."/>
            <person name="Poole C."/>
            <person name="Ren Q."/>
            <person name="Saunders L."/>
            <person name="Sluder A.E."/>
            <person name="Smith K."/>
            <person name="Stanke M."/>
            <person name="Unnasch T.R."/>
            <person name="Ware J."/>
            <person name="Wei A.D."/>
            <person name="Weil G."/>
            <person name="Williams D.J."/>
            <person name="Zhang Y."/>
            <person name="Williams S.A."/>
            <person name="Fraser-Liggett C."/>
            <person name="Slatko B."/>
            <person name="Blaxter M.L."/>
            <person name="Scott A.L."/>
        </authorList>
    </citation>
    <scope>NUCLEOTIDE SEQUENCE</scope>
    <source>
        <strain evidence="1 3">FR3</strain>
    </source>
</reference>
<dbReference type="RefSeq" id="XP_042938818.1">
    <property type="nucleotide sequence ID" value="XM_043082884.1"/>
</dbReference>
<dbReference type="WormBase" id="Bm14746">
    <property type="protein sequence ID" value="BM28675"/>
    <property type="gene ID" value="WBGene00234931"/>
</dbReference>